<feature type="transmembrane region" description="Helical" evidence="7">
    <location>
        <begin position="235"/>
        <end position="257"/>
    </location>
</feature>
<dbReference type="GO" id="GO:0050863">
    <property type="term" value="P:regulation of T cell activation"/>
    <property type="evidence" value="ECO:0007669"/>
    <property type="project" value="UniProtKB-ARBA"/>
</dbReference>
<evidence type="ECO:0000313" key="11">
    <source>
        <dbReference type="Proteomes" id="UP000579812"/>
    </source>
</evidence>
<keyword evidence="3 7" id="KW-0472">Membrane</keyword>
<dbReference type="SUPFAM" id="SSF48726">
    <property type="entry name" value="Immunoglobulin"/>
    <property type="match status" value="2"/>
</dbReference>
<comment type="caution">
    <text evidence="10">The sequence shown here is derived from an EMBL/GenBank/DDBJ whole genome shotgun (WGS) entry which is preliminary data.</text>
</comment>
<dbReference type="EMBL" id="JAAMOB010000013">
    <property type="protein sequence ID" value="KAF4106093.1"/>
    <property type="molecule type" value="Genomic_DNA"/>
</dbReference>
<accession>A0A7J6CHL9</accession>
<organism evidence="10 11">
    <name type="scientific">Onychostoma macrolepis</name>
    <dbReference type="NCBI Taxonomy" id="369639"/>
    <lineage>
        <taxon>Eukaryota</taxon>
        <taxon>Metazoa</taxon>
        <taxon>Chordata</taxon>
        <taxon>Craniata</taxon>
        <taxon>Vertebrata</taxon>
        <taxon>Euteleostomi</taxon>
        <taxon>Actinopterygii</taxon>
        <taxon>Neopterygii</taxon>
        <taxon>Teleostei</taxon>
        <taxon>Ostariophysi</taxon>
        <taxon>Cypriniformes</taxon>
        <taxon>Cyprinidae</taxon>
        <taxon>Acrossocheilinae</taxon>
        <taxon>Onychostoma</taxon>
    </lineage>
</organism>
<dbReference type="GO" id="GO:0001817">
    <property type="term" value="P:regulation of cytokine production"/>
    <property type="evidence" value="ECO:0007669"/>
    <property type="project" value="TreeGrafter"/>
</dbReference>
<evidence type="ECO:0000256" key="4">
    <source>
        <dbReference type="ARBA" id="ARBA00023157"/>
    </source>
</evidence>
<dbReference type="InterPro" id="IPR050504">
    <property type="entry name" value="IgSF_BTN/MOG"/>
</dbReference>
<dbReference type="GO" id="GO:1903037">
    <property type="term" value="P:regulation of leukocyte cell-cell adhesion"/>
    <property type="evidence" value="ECO:0007669"/>
    <property type="project" value="UniProtKB-ARBA"/>
</dbReference>
<feature type="domain" description="Ig-like" evidence="9">
    <location>
        <begin position="18"/>
        <end position="133"/>
    </location>
</feature>
<dbReference type="GO" id="GO:0009897">
    <property type="term" value="C:external side of plasma membrane"/>
    <property type="evidence" value="ECO:0007669"/>
    <property type="project" value="TreeGrafter"/>
</dbReference>
<dbReference type="OrthoDB" id="9983389at2759"/>
<sequence length="267" mass="30256">MNMLWRFHLLWILLSRADSFSVTVPSSPILVVRGATELLRCEFEPDYNISNLVITWQRQEDLRVVHSFYYEIDQLDRQSADYSGRTKLNHKELAEGNASLSIANIGLKDAGNYMCIVNNRKGTGKGVVQLVYTAFCSEPRLSILLKSTDVTVQYEMEGYPKPEVMWLGSEGQNLTDHLEVSSASDGGLYYLKSSYITQSPVFNVTFTLKNPPAHQEVQRHFNLSYDGNMSSSRSVVVLSVLCFFLLCSTGLLLWLYCRVRSIHTGLM</sequence>
<protein>
    <recommendedName>
        <fullName evidence="9">Ig-like domain-containing protein</fullName>
    </recommendedName>
</protein>
<keyword evidence="2 8" id="KW-0732">Signal</keyword>
<evidence type="ECO:0000256" key="5">
    <source>
        <dbReference type="ARBA" id="ARBA00023180"/>
    </source>
</evidence>
<feature type="signal peptide" evidence="8">
    <location>
        <begin position="1"/>
        <end position="19"/>
    </location>
</feature>
<comment type="subcellular location">
    <subcellularLocation>
        <location evidence="1">Membrane</location>
    </subcellularLocation>
</comment>
<dbReference type="InterPro" id="IPR013783">
    <property type="entry name" value="Ig-like_fold"/>
</dbReference>
<evidence type="ECO:0000256" key="8">
    <source>
        <dbReference type="SAM" id="SignalP"/>
    </source>
</evidence>
<dbReference type="GO" id="GO:0050852">
    <property type="term" value="P:T cell receptor signaling pathway"/>
    <property type="evidence" value="ECO:0007669"/>
    <property type="project" value="TreeGrafter"/>
</dbReference>
<keyword evidence="7" id="KW-0812">Transmembrane</keyword>
<gene>
    <name evidence="10" type="ORF">G5714_013755</name>
</gene>
<dbReference type="Gene3D" id="2.60.40.10">
    <property type="entry name" value="Immunoglobulins"/>
    <property type="match status" value="2"/>
</dbReference>
<dbReference type="Proteomes" id="UP000579812">
    <property type="component" value="Unassembled WGS sequence"/>
</dbReference>
<dbReference type="AlphaFoldDB" id="A0A7J6CHL9"/>
<dbReference type="SMART" id="SM00409">
    <property type="entry name" value="IG"/>
    <property type="match status" value="1"/>
</dbReference>
<keyword evidence="11" id="KW-1185">Reference proteome</keyword>
<evidence type="ECO:0000313" key="10">
    <source>
        <dbReference type="EMBL" id="KAF4106093.1"/>
    </source>
</evidence>
<dbReference type="Pfam" id="PF22705">
    <property type="entry name" value="C2-set_3"/>
    <property type="match status" value="1"/>
</dbReference>
<feature type="chain" id="PRO_5029632749" description="Ig-like domain-containing protein" evidence="8">
    <location>
        <begin position="20"/>
        <end position="267"/>
    </location>
</feature>
<evidence type="ECO:0000259" key="9">
    <source>
        <dbReference type="PROSITE" id="PS50835"/>
    </source>
</evidence>
<dbReference type="InterPro" id="IPR003599">
    <property type="entry name" value="Ig_sub"/>
</dbReference>
<keyword evidence="5" id="KW-0325">Glycoprotein</keyword>
<evidence type="ECO:0000256" key="1">
    <source>
        <dbReference type="ARBA" id="ARBA00004370"/>
    </source>
</evidence>
<keyword evidence="6" id="KW-0393">Immunoglobulin domain</keyword>
<dbReference type="GO" id="GO:0005102">
    <property type="term" value="F:signaling receptor binding"/>
    <property type="evidence" value="ECO:0007669"/>
    <property type="project" value="TreeGrafter"/>
</dbReference>
<proteinExistence type="predicted"/>
<dbReference type="PANTHER" id="PTHR24100">
    <property type="entry name" value="BUTYROPHILIN"/>
    <property type="match status" value="1"/>
</dbReference>
<evidence type="ECO:0000256" key="6">
    <source>
        <dbReference type="ARBA" id="ARBA00023319"/>
    </source>
</evidence>
<dbReference type="InterPro" id="IPR013106">
    <property type="entry name" value="Ig_V-set"/>
</dbReference>
<dbReference type="InterPro" id="IPR007110">
    <property type="entry name" value="Ig-like_dom"/>
</dbReference>
<dbReference type="PROSITE" id="PS50835">
    <property type="entry name" value="IG_LIKE"/>
    <property type="match status" value="1"/>
</dbReference>
<evidence type="ECO:0000256" key="2">
    <source>
        <dbReference type="ARBA" id="ARBA00022729"/>
    </source>
</evidence>
<dbReference type="Pfam" id="PF07686">
    <property type="entry name" value="V-set"/>
    <property type="match status" value="1"/>
</dbReference>
<dbReference type="PANTHER" id="PTHR24100:SF145">
    <property type="entry name" value="CD276 ANTIGEN"/>
    <property type="match status" value="1"/>
</dbReference>
<dbReference type="InterPro" id="IPR036179">
    <property type="entry name" value="Ig-like_dom_sf"/>
</dbReference>
<keyword evidence="4" id="KW-1015">Disulfide bond</keyword>
<reference evidence="10 11" key="1">
    <citation type="submission" date="2020-04" db="EMBL/GenBank/DDBJ databases">
        <title>Chromosome-level genome assembly of a cyprinid fish Onychostoma macrolepis by integration of Nanopore Sequencing, Bionano and Hi-C technology.</title>
        <authorList>
            <person name="Wang D."/>
        </authorList>
    </citation>
    <scope>NUCLEOTIDE SEQUENCE [LARGE SCALE GENOMIC DNA]</scope>
    <source>
        <strain evidence="10">SWU-2019</strain>
        <tissue evidence="10">Muscle</tissue>
    </source>
</reference>
<name>A0A7J6CHL9_9TELE</name>
<dbReference type="InterPro" id="IPR053896">
    <property type="entry name" value="BTN3A2-like_Ig-C"/>
</dbReference>
<evidence type="ECO:0000256" key="3">
    <source>
        <dbReference type="ARBA" id="ARBA00023136"/>
    </source>
</evidence>
<evidence type="ECO:0000256" key="7">
    <source>
        <dbReference type="SAM" id="Phobius"/>
    </source>
</evidence>
<dbReference type="FunFam" id="2.60.40.10:FF:000142">
    <property type="entry name" value="V-set domain-containing T-cell activation inhibitor 1"/>
    <property type="match status" value="1"/>
</dbReference>
<keyword evidence="7" id="KW-1133">Transmembrane helix</keyword>